<feature type="compositionally biased region" description="Acidic residues" evidence="1">
    <location>
        <begin position="122"/>
        <end position="135"/>
    </location>
</feature>
<gene>
    <name evidence="3" type="ORF">JOB18_036395</name>
</gene>
<accession>A0AAV6QZ35</accession>
<evidence type="ECO:0000313" key="3">
    <source>
        <dbReference type="EMBL" id="KAG7497352.1"/>
    </source>
</evidence>
<reference evidence="3 4" key="1">
    <citation type="journal article" date="2021" name="Sci. Rep.">
        <title>Chromosome anchoring in Senegalese sole (Solea senegalensis) reveals sex-associated markers and genome rearrangements in flatfish.</title>
        <authorList>
            <person name="Guerrero-Cozar I."/>
            <person name="Gomez-Garrido J."/>
            <person name="Berbel C."/>
            <person name="Martinez-Blanch J.F."/>
            <person name="Alioto T."/>
            <person name="Claros M.G."/>
            <person name="Gagnaire P.A."/>
            <person name="Manchado M."/>
        </authorList>
    </citation>
    <scope>NUCLEOTIDE SEQUENCE [LARGE SCALE GENOMIC DNA]</scope>
    <source>
        <strain evidence="3">Sse05_10M</strain>
    </source>
</reference>
<sequence length="243" mass="26552">MAMVAKEDLFKLQSRTAVLHISHSPCLHGSASGNFPSSEGMGASVASYQTVIILSFCLLGLIALLIFLYKKLNKENNGVYTIRNMVYKEGGFRDQVRGAAQAVGTRLGIQLWPHSDTDEYGEEIQDEEAQVEEGDSQGSHSEGGDHEEEEEEEDVEQHGEGETGGDGDHTSDDTTSLESVEVGEQTRLTGQPEAKDRMEEKREETEEKEAKEGNKGLLIDLKQFSGSAIWSGEEGGNRDVTAL</sequence>
<feature type="region of interest" description="Disordered" evidence="1">
    <location>
        <begin position="122"/>
        <end position="216"/>
    </location>
</feature>
<dbReference type="EMBL" id="JAGKHQ010000015">
    <property type="protein sequence ID" value="KAG7497352.1"/>
    <property type="molecule type" value="Genomic_DNA"/>
</dbReference>
<proteinExistence type="predicted"/>
<keyword evidence="2" id="KW-1133">Transmembrane helix</keyword>
<feature type="transmembrane region" description="Helical" evidence="2">
    <location>
        <begin position="46"/>
        <end position="69"/>
    </location>
</feature>
<comment type="caution">
    <text evidence="3">The sequence shown here is derived from an EMBL/GenBank/DDBJ whole genome shotgun (WGS) entry which is preliminary data.</text>
</comment>
<keyword evidence="4" id="KW-1185">Reference proteome</keyword>
<evidence type="ECO:0000256" key="2">
    <source>
        <dbReference type="SAM" id="Phobius"/>
    </source>
</evidence>
<evidence type="ECO:0000313" key="4">
    <source>
        <dbReference type="Proteomes" id="UP000693946"/>
    </source>
</evidence>
<protein>
    <submittedName>
        <fullName evidence="3">Uncharacterized protein</fullName>
    </submittedName>
</protein>
<evidence type="ECO:0000256" key="1">
    <source>
        <dbReference type="SAM" id="MobiDB-lite"/>
    </source>
</evidence>
<feature type="compositionally biased region" description="Basic and acidic residues" evidence="1">
    <location>
        <begin position="193"/>
        <end position="214"/>
    </location>
</feature>
<name>A0AAV6QZ35_SOLSE</name>
<keyword evidence="2" id="KW-0472">Membrane</keyword>
<dbReference type="AlphaFoldDB" id="A0AAV6QZ35"/>
<feature type="compositionally biased region" description="Basic and acidic residues" evidence="1">
    <location>
        <begin position="156"/>
        <end position="172"/>
    </location>
</feature>
<feature type="compositionally biased region" description="Acidic residues" evidence="1">
    <location>
        <begin position="145"/>
        <end position="155"/>
    </location>
</feature>
<keyword evidence="2" id="KW-0812">Transmembrane</keyword>
<dbReference type="Proteomes" id="UP000693946">
    <property type="component" value="Linkage Group LG3"/>
</dbReference>
<organism evidence="3 4">
    <name type="scientific">Solea senegalensis</name>
    <name type="common">Senegalese sole</name>
    <dbReference type="NCBI Taxonomy" id="28829"/>
    <lineage>
        <taxon>Eukaryota</taxon>
        <taxon>Metazoa</taxon>
        <taxon>Chordata</taxon>
        <taxon>Craniata</taxon>
        <taxon>Vertebrata</taxon>
        <taxon>Euteleostomi</taxon>
        <taxon>Actinopterygii</taxon>
        <taxon>Neopterygii</taxon>
        <taxon>Teleostei</taxon>
        <taxon>Neoteleostei</taxon>
        <taxon>Acanthomorphata</taxon>
        <taxon>Carangaria</taxon>
        <taxon>Pleuronectiformes</taxon>
        <taxon>Pleuronectoidei</taxon>
        <taxon>Soleidae</taxon>
        <taxon>Solea</taxon>
    </lineage>
</organism>